<proteinExistence type="evidence at transcript level"/>
<evidence type="ECO:0000313" key="2">
    <source>
        <dbReference type="EMBL" id="AAR18413.1"/>
    </source>
</evidence>
<protein>
    <submittedName>
        <fullName evidence="2">Putative salivary protein</fullName>
    </submittedName>
</protein>
<feature type="chain" id="PRO_5004280265" evidence="1">
    <location>
        <begin position="18"/>
        <end position="139"/>
    </location>
</feature>
<evidence type="ECO:0000256" key="1">
    <source>
        <dbReference type="SAM" id="SignalP"/>
    </source>
</evidence>
<dbReference type="VEuPathDB" id="VectorBase:CQUJHB003229"/>
<reference evidence="2" key="1">
    <citation type="submission" date="2003-09" db="EMBL/GenBank/DDBJ databases">
        <title>An insight into the salivary transcriptome and proteome of the adult female mosquito Culex pipiens quinquefasciatus.</title>
        <authorList>
            <person name="Ribeiro J.M.C."/>
            <person name="Charlab R."/>
            <person name="Pham V.M."/>
            <person name="Garfield M.K."/>
            <person name="Valenzuela J.G."/>
        </authorList>
    </citation>
    <scope>NUCLEOTIDE SEQUENCE</scope>
    <source>
        <strain evidence="2">Vero Beach</strain>
        <tissue evidence="2">Salivary gland</tissue>
    </source>
</reference>
<sequence length="139" mass="15630">MIVSAFFVLLAILGADAYTDPKCAYLNCMREYRPGGAYCALGDPYALCQCHSGYNLATLLRCPYGQAFNEYLNRCAENTERVRNSCFYYFQRRGMGSNQQQYGGGMVPNQQYGRGVVPNQQYGRGVVPNQQQYGYGYGK</sequence>
<name>Q6TS24_CULQU</name>
<accession>Q6TS24</accession>
<dbReference type="EMBL" id="AY388525">
    <property type="protein sequence ID" value="AAR18413.1"/>
    <property type="molecule type" value="mRNA"/>
</dbReference>
<dbReference type="AlphaFoldDB" id="Q6TS24"/>
<organism evidence="2">
    <name type="scientific">Culex quinquefasciatus</name>
    <name type="common">Southern house mosquito</name>
    <name type="synonym">Culex pungens</name>
    <dbReference type="NCBI Taxonomy" id="7176"/>
    <lineage>
        <taxon>Eukaryota</taxon>
        <taxon>Metazoa</taxon>
        <taxon>Ecdysozoa</taxon>
        <taxon>Arthropoda</taxon>
        <taxon>Hexapoda</taxon>
        <taxon>Insecta</taxon>
        <taxon>Pterygota</taxon>
        <taxon>Neoptera</taxon>
        <taxon>Endopterygota</taxon>
        <taxon>Diptera</taxon>
        <taxon>Nematocera</taxon>
        <taxon>Culicoidea</taxon>
        <taxon>Culicidae</taxon>
        <taxon>Culicinae</taxon>
        <taxon>Culicini</taxon>
        <taxon>Culex</taxon>
        <taxon>Culex</taxon>
    </lineage>
</organism>
<feature type="signal peptide" evidence="1">
    <location>
        <begin position="1"/>
        <end position="17"/>
    </location>
</feature>
<keyword evidence="1" id="KW-0732">Signal</keyword>